<dbReference type="InterPro" id="IPR036291">
    <property type="entry name" value="NAD(P)-bd_dom_sf"/>
</dbReference>
<reference evidence="6" key="1">
    <citation type="submission" date="2019-06" db="EMBL/GenBank/DDBJ databases">
        <title>Whole-Genome Sequence of Bradyrhizobium sp. 3 Strain 65S1MB.</title>
        <authorList>
            <person name="Bromfield E.S.P."/>
            <person name="Cloutier S."/>
            <person name="Nguyen H.D.T."/>
        </authorList>
    </citation>
    <scope>NUCLEOTIDE SEQUENCE [LARGE SCALE GENOMIC DNA]</scope>
    <source>
        <strain evidence="6">65S1MB</strain>
    </source>
</reference>
<protein>
    <submittedName>
        <fullName evidence="5">Gfo/Idh/MocA family oxidoreductase</fullName>
    </submittedName>
</protein>
<sequence>MNKPLRLGILGAANIARSFASGVAAAQDVKIVAIASRDASKAEGFAREFGIEHHFASYEAMLCNSEVDAVYVPLPNTMHAEWSIRAAAAGKHVICEKPLAMSAGEATEMFAAAEQYGVILREAYPYLAQPQTVRTRELIAEGAIGRVQLIRASFGVPFSDRSNIRLNPTLGGGSLLDAGSYPVSLCRMLVGAPPKRVQAVARWTADALDRTLVATIDFANGVLAQISCSFATAFHRHALIVGEQGVIETDYTNHAWSGSHPEIKLRRGLGFRAPYETIFCPGGDGFCFETSEFGALVKGDSEKWHGASPQDSIDIARMLDAAAISARDDGQWVCL</sequence>
<dbReference type="Pfam" id="PF01408">
    <property type="entry name" value="GFO_IDH_MocA"/>
    <property type="match status" value="1"/>
</dbReference>
<dbReference type="PANTHER" id="PTHR22604:SF105">
    <property type="entry name" value="TRANS-1,2-DIHYDROBENZENE-1,2-DIOL DEHYDROGENASE"/>
    <property type="match status" value="1"/>
</dbReference>
<accession>A0ABX5W9B0</accession>
<dbReference type="PANTHER" id="PTHR22604">
    <property type="entry name" value="OXIDOREDUCTASES"/>
    <property type="match status" value="1"/>
</dbReference>
<dbReference type="InterPro" id="IPR050984">
    <property type="entry name" value="Gfo/Idh/MocA_domain"/>
</dbReference>
<evidence type="ECO:0000259" key="3">
    <source>
        <dbReference type="Pfam" id="PF01408"/>
    </source>
</evidence>
<evidence type="ECO:0000256" key="1">
    <source>
        <dbReference type="ARBA" id="ARBA00010928"/>
    </source>
</evidence>
<dbReference type="SUPFAM" id="SSF55347">
    <property type="entry name" value="Glyceraldehyde-3-phosphate dehydrogenase-like, C-terminal domain"/>
    <property type="match status" value="1"/>
</dbReference>
<dbReference type="Gene3D" id="3.40.50.720">
    <property type="entry name" value="NAD(P)-binding Rossmann-like Domain"/>
    <property type="match status" value="1"/>
</dbReference>
<comment type="similarity">
    <text evidence="1">Belongs to the Gfo/Idh/MocA family.</text>
</comment>
<reference evidence="5 6" key="2">
    <citation type="journal article" date="2020" name="Int. J. Syst. Evol. Microbiol.">
        <title>Description and complete genome sequences of Bradyrhizobium symbiodeficiens sp. nov., a non-symbiotic bacterium associated with legumes native to Canada.</title>
        <authorList>
            <person name="Bromfield E.S.P."/>
            <person name="Cloutier S."/>
            <person name="Nguyen H.D.T."/>
        </authorList>
    </citation>
    <scope>NUCLEOTIDE SEQUENCE [LARGE SCALE GENOMIC DNA]</scope>
    <source>
        <strain evidence="5 6">65S1MB</strain>
    </source>
</reference>
<evidence type="ECO:0000256" key="2">
    <source>
        <dbReference type="ARBA" id="ARBA00023002"/>
    </source>
</evidence>
<organism evidence="5 6">
    <name type="scientific">Bradyrhizobium symbiodeficiens</name>
    <dbReference type="NCBI Taxonomy" id="1404367"/>
    <lineage>
        <taxon>Bacteria</taxon>
        <taxon>Pseudomonadati</taxon>
        <taxon>Pseudomonadota</taxon>
        <taxon>Alphaproteobacteria</taxon>
        <taxon>Hyphomicrobiales</taxon>
        <taxon>Nitrobacteraceae</taxon>
        <taxon>Bradyrhizobium</taxon>
    </lineage>
</organism>
<dbReference type="EMBL" id="CP041090">
    <property type="protein sequence ID" value="QDF38815.1"/>
    <property type="molecule type" value="Genomic_DNA"/>
</dbReference>
<gene>
    <name evidence="5" type="ORF">FJN17_15325</name>
</gene>
<proteinExistence type="inferred from homology"/>
<feature type="domain" description="Gfo/Idh/MocA-like oxidoreductase N-terminal" evidence="3">
    <location>
        <begin position="6"/>
        <end position="122"/>
    </location>
</feature>
<dbReference type="Proteomes" id="UP000319298">
    <property type="component" value="Chromosome"/>
</dbReference>
<evidence type="ECO:0000313" key="5">
    <source>
        <dbReference type="EMBL" id="QDF38815.1"/>
    </source>
</evidence>
<dbReference type="Pfam" id="PF22725">
    <property type="entry name" value="GFO_IDH_MocA_C3"/>
    <property type="match status" value="1"/>
</dbReference>
<dbReference type="InterPro" id="IPR000683">
    <property type="entry name" value="Gfo/Idh/MocA-like_OxRdtase_N"/>
</dbReference>
<dbReference type="Gene3D" id="3.30.360.10">
    <property type="entry name" value="Dihydrodipicolinate Reductase, domain 2"/>
    <property type="match status" value="1"/>
</dbReference>
<dbReference type="RefSeq" id="WP_140480263.1">
    <property type="nucleotide sequence ID" value="NZ_CP041090.2"/>
</dbReference>
<keyword evidence="6" id="KW-1185">Reference proteome</keyword>
<name>A0ABX5W9B0_9BRAD</name>
<feature type="domain" description="GFO/IDH/MocA-like oxidoreductase" evidence="4">
    <location>
        <begin position="134"/>
        <end position="248"/>
    </location>
</feature>
<dbReference type="SUPFAM" id="SSF51735">
    <property type="entry name" value="NAD(P)-binding Rossmann-fold domains"/>
    <property type="match status" value="1"/>
</dbReference>
<evidence type="ECO:0000313" key="6">
    <source>
        <dbReference type="Proteomes" id="UP000319298"/>
    </source>
</evidence>
<evidence type="ECO:0000259" key="4">
    <source>
        <dbReference type="Pfam" id="PF22725"/>
    </source>
</evidence>
<dbReference type="InterPro" id="IPR055170">
    <property type="entry name" value="GFO_IDH_MocA-like_dom"/>
</dbReference>
<keyword evidence="2" id="KW-0560">Oxidoreductase</keyword>